<evidence type="ECO:0000313" key="8">
    <source>
        <dbReference type="Proteomes" id="UP000199112"/>
    </source>
</evidence>
<dbReference type="PANTHER" id="PTHR43605:SF10">
    <property type="entry name" value="ACYL-COA SYNTHETASE MEDIUM CHAIN FAMILY MEMBER 3"/>
    <property type="match status" value="1"/>
</dbReference>
<dbReference type="Pfam" id="PF13193">
    <property type="entry name" value="AMP-binding_C"/>
    <property type="match status" value="1"/>
</dbReference>
<dbReference type="Pfam" id="PF00501">
    <property type="entry name" value="AMP-binding"/>
    <property type="match status" value="1"/>
</dbReference>
<dbReference type="GO" id="GO:0005524">
    <property type="term" value="F:ATP binding"/>
    <property type="evidence" value="ECO:0007669"/>
    <property type="project" value="UniProtKB-KW"/>
</dbReference>
<proteinExistence type="inferred from homology"/>
<accession>A0A1H6G4S7</accession>
<reference evidence="8" key="1">
    <citation type="submission" date="2016-10" db="EMBL/GenBank/DDBJ databases">
        <authorList>
            <person name="Varghese N."/>
            <person name="Submissions S."/>
        </authorList>
    </citation>
    <scope>NUCLEOTIDE SEQUENCE [LARGE SCALE GENOMIC DNA]</scope>
    <source>
        <strain evidence="8">CGMCC 1.8981</strain>
    </source>
</reference>
<dbReference type="InterPro" id="IPR042099">
    <property type="entry name" value="ANL_N_sf"/>
</dbReference>
<evidence type="ECO:0000259" key="6">
    <source>
        <dbReference type="Pfam" id="PF13193"/>
    </source>
</evidence>
<dbReference type="SUPFAM" id="SSF56801">
    <property type="entry name" value="Acetyl-CoA synthetase-like"/>
    <property type="match status" value="1"/>
</dbReference>
<dbReference type="Proteomes" id="UP000199112">
    <property type="component" value="Unassembled WGS sequence"/>
</dbReference>
<keyword evidence="8" id="KW-1185">Reference proteome</keyword>
<dbReference type="Gene3D" id="3.30.300.30">
    <property type="match status" value="1"/>
</dbReference>
<dbReference type="PROSITE" id="PS00455">
    <property type="entry name" value="AMP_BINDING"/>
    <property type="match status" value="1"/>
</dbReference>
<evidence type="ECO:0000256" key="2">
    <source>
        <dbReference type="ARBA" id="ARBA00022598"/>
    </source>
</evidence>
<dbReference type="InterPro" id="IPR025110">
    <property type="entry name" value="AMP-bd_C"/>
</dbReference>
<evidence type="ECO:0000256" key="4">
    <source>
        <dbReference type="ARBA" id="ARBA00022840"/>
    </source>
</evidence>
<feature type="domain" description="AMP-binding enzyme C-terminal" evidence="6">
    <location>
        <begin position="457"/>
        <end position="535"/>
    </location>
</feature>
<dbReference type="InterPro" id="IPR051087">
    <property type="entry name" value="Mitochondrial_ACSM"/>
</dbReference>
<keyword evidence="4" id="KW-0067">ATP-binding</keyword>
<organism evidence="7 8">
    <name type="scientific">Natronorubrum sediminis</name>
    <dbReference type="NCBI Taxonomy" id="640943"/>
    <lineage>
        <taxon>Archaea</taxon>
        <taxon>Methanobacteriati</taxon>
        <taxon>Methanobacteriota</taxon>
        <taxon>Stenosarchaea group</taxon>
        <taxon>Halobacteria</taxon>
        <taxon>Halobacteriales</taxon>
        <taxon>Natrialbaceae</taxon>
        <taxon>Natronorubrum</taxon>
    </lineage>
</organism>
<keyword evidence="2" id="KW-0436">Ligase</keyword>
<dbReference type="GO" id="GO:0004321">
    <property type="term" value="F:fatty-acyl-CoA synthase activity"/>
    <property type="evidence" value="ECO:0007669"/>
    <property type="project" value="TreeGrafter"/>
</dbReference>
<evidence type="ECO:0000259" key="5">
    <source>
        <dbReference type="Pfam" id="PF00501"/>
    </source>
</evidence>
<dbReference type="PANTHER" id="PTHR43605">
    <property type="entry name" value="ACYL-COENZYME A SYNTHETASE"/>
    <property type="match status" value="1"/>
</dbReference>
<dbReference type="InterPro" id="IPR000873">
    <property type="entry name" value="AMP-dep_synth/lig_dom"/>
</dbReference>
<name>A0A1H6G4S7_9EURY</name>
<dbReference type="AlphaFoldDB" id="A0A1H6G4S7"/>
<dbReference type="InterPro" id="IPR020845">
    <property type="entry name" value="AMP-binding_CS"/>
</dbReference>
<dbReference type="GO" id="GO:0016405">
    <property type="term" value="F:CoA-ligase activity"/>
    <property type="evidence" value="ECO:0007669"/>
    <property type="project" value="UniProtKB-ARBA"/>
</dbReference>
<sequence length="547" mass="60783">MLTGDEYESVYESYDWDAILDSYDWDAPAELNMAHEACDRHAGSGNVGFAWVSKDGALSEYTFAELRDASNRVANALTELGVEKGDRVTTLLPKIPETIVTVLGVWKTGAIHVPLFTAFEKQALEFRINDCEPDLLLYHTDHDETVAELDIDVGPEFIAVGDEEGDASDYSYDELVDRQSSEFDVVRTSMDDPSTMQYTSGTTGPPKGVVMSHKVLPILYPHTTYAMDVTEDDVVWGAADPSWSYGLFTAGFSPMALGATRVLHSGQFDAERWVEILDEHDITVMGAAPSAYRGIIAAGADLLEGHSFESLRVLSSAGEALNPEVNNWFEDNFGLKVHDTYGLTEAGMIVNNYAGLDMDVKIGSMGRPCPGYEVELLDPETREPVGTDELGEVAVKPRKWVLMEEYWGMPEKTEDAFHDGWLLTDDLARKDDDGYFWYEGRSDDVIISSGYRIGPFEVESSLMEHPIVAEAAVIGVPDEQRGQLVKAFVVPVETPDDAESTLEDLQSHVKERLARHAYPREIEFIDELPTTATGKVQRYKLEEREEV</sequence>
<evidence type="ECO:0000256" key="1">
    <source>
        <dbReference type="ARBA" id="ARBA00006432"/>
    </source>
</evidence>
<dbReference type="EMBL" id="FNWL01000006">
    <property type="protein sequence ID" value="SEH18086.1"/>
    <property type="molecule type" value="Genomic_DNA"/>
</dbReference>
<dbReference type="Gene3D" id="3.40.50.12780">
    <property type="entry name" value="N-terminal domain of ligase-like"/>
    <property type="match status" value="1"/>
</dbReference>
<evidence type="ECO:0000256" key="3">
    <source>
        <dbReference type="ARBA" id="ARBA00022741"/>
    </source>
</evidence>
<dbReference type="OrthoDB" id="193284at2157"/>
<dbReference type="GO" id="GO:0015645">
    <property type="term" value="F:fatty acid ligase activity"/>
    <property type="evidence" value="ECO:0007669"/>
    <property type="project" value="TreeGrafter"/>
</dbReference>
<dbReference type="RefSeq" id="WP_090508346.1">
    <property type="nucleotide sequence ID" value="NZ_FNWL01000006.1"/>
</dbReference>
<dbReference type="GO" id="GO:0006637">
    <property type="term" value="P:acyl-CoA metabolic process"/>
    <property type="evidence" value="ECO:0007669"/>
    <property type="project" value="TreeGrafter"/>
</dbReference>
<comment type="similarity">
    <text evidence="1">Belongs to the ATP-dependent AMP-binding enzyme family.</text>
</comment>
<feature type="domain" description="AMP-dependent synthetase/ligase" evidence="5">
    <location>
        <begin position="59"/>
        <end position="407"/>
    </location>
</feature>
<protein>
    <submittedName>
        <fullName evidence="7">Acetyl-CoA synthetase</fullName>
    </submittedName>
</protein>
<dbReference type="FunFam" id="3.30.300.30:FF:000005">
    <property type="entry name" value="Acyl-coenzyme A synthetase ACSM5, mitochondrial"/>
    <property type="match status" value="1"/>
</dbReference>
<evidence type="ECO:0000313" key="7">
    <source>
        <dbReference type="EMBL" id="SEH18086.1"/>
    </source>
</evidence>
<dbReference type="GO" id="GO:0006633">
    <property type="term" value="P:fatty acid biosynthetic process"/>
    <property type="evidence" value="ECO:0007669"/>
    <property type="project" value="TreeGrafter"/>
</dbReference>
<gene>
    <name evidence="7" type="ORF">SAMN04487967_3612</name>
</gene>
<dbReference type="InterPro" id="IPR045851">
    <property type="entry name" value="AMP-bd_C_sf"/>
</dbReference>
<keyword evidence="3" id="KW-0547">Nucleotide-binding</keyword>